<dbReference type="Proteomes" id="UP000198984">
    <property type="component" value="Unassembled WGS sequence"/>
</dbReference>
<dbReference type="InterPro" id="IPR056884">
    <property type="entry name" value="NPHP3-like_N"/>
</dbReference>
<dbReference type="OrthoDB" id="8251210at2"/>
<dbReference type="Pfam" id="PF24883">
    <property type="entry name" value="NPHP3_N"/>
    <property type="match status" value="1"/>
</dbReference>
<evidence type="ECO:0000256" key="1">
    <source>
        <dbReference type="ARBA" id="ARBA00022737"/>
    </source>
</evidence>
<sequence>MSSSDITARIIAKYTSKLDERQQKGTTGDDQLLWAYLQAAAVLHCFVCDSLQPLDSTVTHPHPRVLLYDYVVPAAGGLSEGLFTLKPATRQEALRKFPSRTAMQAALQANPGRLMTEVQKLWEGYLSTGTIPPPEKLGYKQLNCLCQVLSWLGGTDDSLPSQADVLLLLHRKSVLASFEHLVISNFTGRKKELRTLNQHIGNASTSILDWFTSKKKPILAIHGPGGIGKSALVGRLLWENFQGGDSKKKIPFAYLAFDQPNLRIETPFTILVEVAAQLALQLPELAAAFIQFNDVVRDYRDGQGAINNRGDISATRTIRLNAYRTADETLYGEFASLLDIISKHNNPKSPLPVLIVLDTFEEVQYRDRESLSAFWHMLRIIQMEFSLLSVIIAGRTPVADLGVDKDALQELALERLDQADSIALLQALGITDGTIAKAVAGQVGGNPLSLRLAANLITSDTSAAGTSGIKNLSTSNWMFFRLDEQIIQGQLYKRILDHIHNEEVRKLAHPGMVLRITSPAIILYVLAPVCKIAIGSITEAEALFEALKREHALVTLGDAGTLVYRPEIRQSMIRLLKQDKYAEVRTLHNAAIAFYAGQETIEARAEEMYHRLALGEDSYYQLDQRWTKGIEQSIASNLEEYPDHVKVWLASRMALEVPRDIYANADIMDWERNITRKVKRALKELQFKWALELLGERKDRSEQSPLFALEAKVYMLTENNKRAWDVLEQGIEKVSRSTNRGRLAELFWLQSQVALLRKDPQAADARLEQAAQSVAGSANPIPLIQILCHRLMIQDAYHLSNSNIIPALRFRLNAACERINESNAYTVPFVIELAIPLLGDEYPKTRRQLESFNIHGFNPTLDILTTENLRGLDEYRESWEQEEDNYLYESLV</sequence>
<keyword evidence="4" id="KW-1185">Reference proteome</keyword>
<accession>A0A1H7RWX2</accession>
<evidence type="ECO:0000259" key="2">
    <source>
        <dbReference type="Pfam" id="PF24883"/>
    </source>
</evidence>
<evidence type="ECO:0000313" key="4">
    <source>
        <dbReference type="Proteomes" id="UP000198984"/>
    </source>
</evidence>
<feature type="domain" description="Nephrocystin 3-like N-terminal" evidence="2">
    <location>
        <begin position="206"/>
        <end position="291"/>
    </location>
</feature>
<reference evidence="3 4" key="1">
    <citation type="submission" date="2016-10" db="EMBL/GenBank/DDBJ databases">
        <authorList>
            <person name="de Groot N.N."/>
        </authorList>
    </citation>
    <scope>NUCLEOTIDE SEQUENCE [LARGE SCALE GENOMIC DNA]</scope>
    <source>
        <strain evidence="3 4">DSM 21039</strain>
    </source>
</reference>
<organism evidence="3 4">
    <name type="scientific">Chitinophaga rupis</name>
    <dbReference type="NCBI Taxonomy" id="573321"/>
    <lineage>
        <taxon>Bacteria</taxon>
        <taxon>Pseudomonadati</taxon>
        <taxon>Bacteroidota</taxon>
        <taxon>Chitinophagia</taxon>
        <taxon>Chitinophagales</taxon>
        <taxon>Chitinophagaceae</taxon>
        <taxon>Chitinophaga</taxon>
    </lineage>
</organism>
<dbReference type="RefSeq" id="WP_089910603.1">
    <property type="nucleotide sequence ID" value="NZ_FOBB01000002.1"/>
</dbReference>
<name>A0A1H7RWX2_9BACT</name>
<dbReference type="Gene3D" id="3.40.50.300">
    <property type="entry name" value="P-loop containing nucleotide triphosphate hydrolases"/>
    <property type="match status" value="1"/>
</dbReference>
<protein>
    <submittedName>
        <fullName evidence="3">AAA ATPase domain-containing protein</fullName>
    </submittedName>
</protein>
<gene>
    <name evidence="3" type="ORF">SAMN04488505_102759</name>
</gene>
<keyword evidence="1" id="KW-0677">Repeat</keyword>
<dbReference type="STRING" id="573321.SAMN04488505_102759"/>
<evidence type="ECO:0000313" key="3">
    <source>
        <dbReference type="EMBL" id="SEL64800.1"/>
    </source>
</evidence>
<dbReference type="SUPFAM" id="SSF52540">
    <property type="entry name" value="P-loop containing nucleoside triphosphate hydrolases"/>
    <property type="match status" value="1"/>
</dbReference>
<dbReference type="AlphaFoldDB" id="A0A1H7RWX2"/>
<dbReference type="InterPro" id="IPR027417">
    <property type="entry name" value="P-loop_NTPase"/>
</dbReference>
<dbReference type="EMBL" id="FOBB01000002">
    <property type="protein sequence ID" value="SEL64800.1"/>
    <property type="molecule type" value="Genomic_DNA"/>
</dbReference>
<proteinExistence type="predicted"/>